<dbReference type="Proteomes" id="UP001566132">
    <property type="component" value="Unassembled WGS sequence"/>
</dbReference>
<name>A0ABD1EP46_HYPHA</name>
<sequence>MTTSLEETSAKVKDLILAYESQSSHVNLHEEHLEQRQRSKSIGNVLSYKMFRQPIVEIRNILDIEKELVKIEAHLTYYEVYEKESQVAFQEQLFDVLTNIVSFDPEGREGTIQKKKELIAETQKLARILNAKLPFDGDVSKNIRRSYSSYSRREDSSNLQETRISSTNINNGYTKSEESFDFTPTSPTKHEDSIDGQNDLSSPEIPTETKVNTHEATGLMPSVSKLKKFFSFRRDEKPVIPSTYSSVSRSQSLRVATSSSSSSRIVKKDSRINETIEEGEAPVETVTATPEFGFRFNPIPYSEVNLGAFRLKRAISGKYINFQGLNGKTANLTKSKSTSDLKLNVATASNSETVNDQSDEVFIDLTKDADDISQESIEHHEESFVSGKVKLLKQNFESLSVSFNKEEKFEKHVIRKEVTHNGTQHFNNYEIEKPFVVSSGSVDALKSNFENLNHIKEPCVLQKEPEEANIVPIQNPVLYQIASETNESSTHISTLTRNETEELENEDISRPKYVTSTSIEALKQKFENLSRNNSIETATDNSVTKVDGERSIESSDNSLNDQQNNNSLEKIDVHDKTQKLLKLIDSPVTGVQSYAAPTTNVIEKITSTSSSTTSSELQSMNYLNVIKNSESVMYQSSET</sequence>
<proteinExistence type="predicted"/>
<feature type="region of interest" description="Disordered" evidence="1">
    <location>
        <begin position="537"/>
        <end position="566"/>
    </location>
</feature>
<protein>
    <submittedName>
        <fullName evidence="2">Uncharacterized protein</fullName>
    </submittedName>
</protein>
<reference evidence="2 3" key="1">
    <citation type="submission" date="2024-05" db="EMBL/GenBank/DDBJ databases">
        <title>Genetic variation in Jamaican populations of the coffee berry borer (Hypothenemus hampei).</title>
        <authorList>
            <person name="Errbii M."/>
            <person name="Myrie A."/>
        </authorList>
    </citation>
    <scope>NUCLEOTIDE SEQUENCE [LARGE SCALE GENOMIC DNA]</scope>
    <source>
        <strain evidence="2">JA-Hopewell-2020-01-JO</strain>
        <tissue evidence="2">Whole body</tissue>
    </source>
</reference>
<accession>A0ABD1EP46</accession>
<evidence type="ECO:0000256" key="1">
    <source>
        <dbReference type="SAM" id="MobiDB-lite"/>
    </source>
</evidence>
<gene>
    <name evidence="2" type="ORF">ABEB36_008229</name>
</gene>
<dbReference type="AlphaFoldDB" id="A0ABD1EP46"/>
<feature type="compositionally biased region" description="Low complexity" evidence="1">
    <location>
        <begin position="554"/>
        <end position="566"/>
    </location>
</feature>
<organism evidence="2 3">
    <name type="scientific">Hypothenemus hampei</name>
    <name type="common">Coffee berry borer</name>
    <dbReference type="NCBI Taxonomy" id="57062"/>
    <lineage>
        <taxon>Eukaryota</taxon>
        <taxon>Metazoa</taxon>
        <taxon>Ecdysozoa</taxon>
        <taxon>Arthropoda</taxon>
        <taxon>Hexapoda</taxon>
        <taxon>Insecta</taxon>
        <taxon>Pterygota</taxon>
        <taxon>Neoptera</taxon>
        <taxon>Endopterygota</taxon>
        <taxon>Coleoptera</taxon>
        <taxon>Polyphaga</taxon>
        <taxon>Cucujiformia</taxon>
        <taxon>Curculionidae</taxon>
        <taxon>Scolytinae</taxon>
        <taxon>Hypothenemus</taxon>
    </lineage>
</organism>
<evidence type="ECO:0000313" key="2">
    <source>
        <dbReference type="EMBL" id="KAL1497235.1"/>
    </source>
</evidence>
<feature type="region of interest" description="Disordered" evidence="1">
    <location>
        <begin position="150"/>
        <end position="206"/>
    </location>
</feature>
<evidence type="ECO:0000313" key="3">
    <source>
        <dbReference type="Proteomes" id="UP001566132"/>
    </source>
</evidence>
<dbReference type="EMBL" id="JBDJPC010000006">
    <property type="protein sequence ID" value="KAL1497235.1"/>
    <property type="molecule type" value="Genomic_DNA"/>
</dbReference>
<feature type="compositionally biased region" description="Polar residues" evidence="1">
    <location>
        <begin position="157"/>
        <end position="174"/>
    </location>
</feature>
<keyword evidence="3" id="KW-1185">Reference proteome</keyword>
<comment type="caution">
    <text evidence="2">The sequence shown here is derived from an EMBL/GenBank/DDBJ whole genome shotgun (WGS) entry which is preliminary data.</text>
</comment>